<dbReference type="PRINTS" id="PR00724">
    <property type="entry name" value="CRBOXYPTASEC"/>
</dbReference>
<dbReference type="InterPro" id="IPR033124">
    <property type="entry name" value="Ser_caboxypep_his_AS"/>
</dbReference>
<dbReference type="EMBL" id="JAZHXJ010000003">
    <property type="protein sequence ID" value="KAL1884177.1"/>
    <property type="molecule type" value="Genomic_DNA"/>
</dbReference>
<dbReference type="InterPro" id="IPR029058">
    <property type="entry name" value="AB_hydrolase_fold"/>
</dbReference>
<keyword evidence="6" id="KW-0325">Glycoprotein</keyword>
<evidence type="ECO:0000256" key="7">
    <source>
        <dbReference type="SAM" id="SignalP"/>
    </source>
</evidence>
<organism evidence="8 9">
    <name type="scientific">Phialemonium thermophilum</name>
    <dbReference type="NCBI Taxonomy" id="223376"/>
    <lineage>
        <taxon>Eukaryota</taxon>
        <taxon>Fungi</taxon>
        <taxon>Dikarya</taxon>
        <taxon>Ascomycota</taxon>
        <taxon>Pezizomycotina</taxon>
        <taxon>Sordariomycetes</taxon>
        <taxon>Sordariomycetidae</taxon>
        <taxon>Cephalothecales</taxon>
        <taxon>Cephalothecaceae</taxon>
        <taxon>Phialemonium</taxon>
    </lineage>
</organism>
<proteinExistence type="inferred from homology"/>
<reference evidence="8 9" key="1">
    <citation type="journal article" date="2024" name="Commun. Biol.">
        <title>Comparative genomic analysis of thermophilic fungi reveals convergent evolutionary adaptations and gene losses.</title>
        <authorList>
            <person name="Steindorff A.S."/>
            <person name="Aguilar-Pontes M.V."/>
            <person name="Robinson A.J."/>
            <person name="Andreopoulos B."/>
            <person name="LaButti K."/>
            <person name="Kuo A."/>
            <person name="Mondo S."/>
            <person name="Riley R."/>
            <person name="Otillar R."/>
            <person name="Haridas S."/>
            <person name="Lipzen A."/>
            <person name="Grimwood J."/>
            <person name="Schmutz J."/>
            <person name="Clum A."/>
            <person name="Reid I.D."/>
            <person name="Moisan M.C."/>
            <person name="Butler G."/>
            <person name="Nguyen T.T.M."/>
            <person name="Dewar K."/>
            <person name="Conant G."/>
            <person name="Drula E."/>
            <person name="Henrissat B."/>
            <person name="Hansel C."/>
            <person name="Singer S."/>
            <person name="Hutchinson M.I."/>
            <person name="de Vries R.P."/>
            <person name="Natvig D.O."/>
            <person name="Powell A.J."/>
            <person name="Tsang A."/>
            <person name="Grigoriev I.V."/>
        </authorList>
    </citation>
    <scope>NUCLEOTIDE SEQUENCE [LARGE SCALE GENOMIC DNA]</scope>
    <source>
        <strain evidence="8 9">ATCC 24622</strain>
    </source>
</reference>
<dbReference type="PANTHER" id="PTHR11802">
    <property type="entry name" value="SERINE PROTEASE FAMILY S10 SERINE CARBOXYPEPTIDASE"/>
    <property type="match status" value="1"/>
</dbReference>
<feature type="chain" id="PRO_5047364972" description="Carboxypeptidase S1" evidence="7">
    <location>
        <begin position="25"/>
        <end position="618"/>
    </location>
</feature>
<evidence type="ECO:0000256" key="2">
    <source>
        <dbReference type="ARBA" id="ARBA00022645"/>
    </source>
</evidence>
<protein>
    <recommendedName>
        <fullName evidence="10">Carboxypeptidase S1</fullName>
    </recommendedName>
</protein>
<evidence type="ECO:0008006" key="10">
    <source>
        <dbReference type="Google" id="ProtNLM"/>
    </source>
</evidence>
<keyword evidence="3" id="KW-0645">Protease</keyword>
<name>A0ABR3Y7B8_9PEZI</name>
<evidence type="ECO:0000313" key="9">
    <source>
        <dbReference type="Proteomes" id="UP001586593"/>
    </source>
</evidence>
<comment type="caution">
    <text evidence="8">The sequence shown here is derived from an EMBL/GenBank/DDBJ whole genome shotgun (WGS) entry which is preliminary data.</text>
</comment>
<gene>
    <name evidence="8" type="ORF">VTK73DRAFT_5313</name>
</gene>
<evidence type="ECO:0000313" key="8">
    <source>
        <dbReference type="EMBL" id="KAL1884177.1"/>
    </source>
</evidence>
<evidence type="ECO:0000256" key="1">
    <source>
        <dbReference type="ARBA" id="ARBA00009431"/>
    </source>
</evidence>
<evidence type="ECO:0000256" key="3">
    <source>
        <dbReference type="ARBA" id="ARBA00022670"/>
    </source>
</evidence>
<evidence type="ECO:0000256" key="5">
    <source>
        <dbReference type="ARBA" id="ARBA00022801"/>
    </source>
</evidence>
<keyword evidence="5" id="KW-0378">Hydrolase</keyword>
<evidence type="ECO:0000256" key="6">
    <source>
        <dbReference type="ARBA" id="ARBA00023180"/>
    </source>
</evidence>
<dbReference type="PANTHER" id="PTHR11802:SF189">
    <property type="entry name" value="CARBOXYPEPTIDASE"/>
    <property type="match status" value="1"/>
</dbReference>
<sequence length="618" mass="66695">MLVPIFTLYPVLGLLAITPRTSHCLPTVISSKLHPGVKVTYQRTVLCEIHPSVRSYSGYITIPANADSSSQPYEADLFFWFFESRANPHTAPLTLWLQGGPGLSTTPQVVAGHNGPCTVRPTFTKPHSREGAGFNVAANPWSWNAISNMLYIDQPVFSGFSYDGQIRRGVMDMLTGDVDVSDGGAARLTNMTVRPGSFGSQNPGRTANTSTLATTAISHFLELWFREFQQYKRDNINIWSQSYGGHYVPDIATRLIKKHNCSGKHGGFRPFTVGVDSVGIISGSIDLLVQTPAYPEFAVNNTYGIKAYDDGVAAQATADMTSPGGCADQGRLCQQLQEEYDPCGFGSNVTINSICLAAFETCWDKVYGPYEALSGRNPFDIGHFLPDPFPPPYAVGYLNTLGVQQQLGAHVNLTEPSNLVANLFVSTGDFQRSHLQEVATLLDAGVKVALIHGDRDYQCNWMGGEAVSLAVPYSRSKGFKSAGYAKITTSGGHTRGVVRQHGIFSFSIVYQAGHEVPYYQPETAFTIFARTLSGRDVATGVKEVNPRGSSYGGRIYSTTGPATANELLVAVDFPPPQPQPECYVDAAALLARCSAEQVAALLNGSAVVKNGFVVNPAS</sequence>
<accession>A0ABR3Y7B8</accession>
<dbReference type="PROSITE" id="PS00560">
    <property type="entry name" value="CARBOXYPEPT_SER_HIS"/>
    <property type="match status" value="1"/>
</dbReference>
<dbReference type="Proteomes" id="UP001586593">
    <property type="component" value="Unassembled WGS sequence"/>
</dbReference>
<keyword evidence="9" id="KW-1185">Reference proteome</keyword>
<dbReference type="InterPro" id="IPR001563">
    <property type="entry name" value="Peptidase_S10"/>
</dbReference>
<feature type="signal peptide" evidence="7">
    <location>
        <begin position="1"/>
        <end position="24"/>
    </location>
</feature>
<keyword evidence="2" id="KW-0121">Carboxypeptidase</keyword>
<dbReference type="Pfam" id="PF00450">
    <property type="entry name" value="Peptidase_S10"/>
    <property type="match status" value="1"/>
</dbReference>
<comment type="similarity">
    <text evidence="1">Belongs to the peptidase S10 family.</text>
</comment>
<evidence type="ECO:0000256" key="4">
    <source>
        <dbReference type="ARBA" id="ARBA00022729"/>
    </source>
</evidence>
<dbReference type="SUPFAM" id="SSF53474">
    <property type="entry name" value="alpha/beta-Hydrolases"/>
    <property type="match status" value="1"/>
</dbReference>
<dbReference type="Gene3D" id="3.40.50.1820">
    <property type="entry name" value="alpha/beta hydrolase"/>
    <property type="match status" value="1"/>
</dbReference>
<keyword evidence="4 7" id="KW-0732">Signal</keyword>